<reference evidence="3" key="1">
    <citation type="submission" date="2018-10" db="EMBL/GenBank/DDBJ databases">
        <authorList>
            <consortium name="PulseNet: The National Subtyping Network for Foodborne Disease Surveillance"/>
            <person name="Tarr C.L."/>
            <person name="Trees E."/>
            <person name="Katz L.S."/>
            <person name="Carleton-Romer H.A."/>
            <person name="Stroika S."/>
            <person name="Kucerova Z."/>
            <person name="Roache K.F."/>
            <person name="Sabol A.L."/>
            <person name="Besser J."/>
            <person name="Gerner-Smidt P."/>
        </authorList>
    </citation>
    <scope>NUCLEOTIDE SEQUENCE [LARGE SCALE GENOMIC DNA]</scope>
    <source>
        <strain evidence="3">PNUSAS052121</strain>
    </source>
</reference>
<accession>A0A403T1V7</accession>
<keyword evidence="2" id="KW-0732">Signal</keyword>
<dbReference type="Pfam" id="PF09686">
    <property type="entry name" value="Plasmid_RAQPRD"/>
    <property type="match status" value="1"/>
</dbReference>
<dbReference type="EMBL" id="RWAH01000013">
    <property type="protein sequence ID" value="MMS77804.1"/>
    <property type="molecule type" value="Genomic_DNA"/>
</dbReference>
<proteinExistence type="predicted"/>
<feature type="region of interest" description="Disordered" evidence="1">
    <location>
        <begin position="81"/>
        <end position="107"/>
    </location>
</feature>
<protein>
    <submittedName>
        <fullName evidence="3">Integrative conjugative element protein, RAQPRD family</fullName>
    </submittedName>
</protein>
<evidence type="ECO:0000313" key="3">
    <source>
        <dbReference type="EMBL" id="MMS77804.1"/>
    </source>
</evidence>
<name>A0A403T1V7_SALER</name>
<dbReference type="InterPro" id="IPR019110">
    <property type="entry name" value="Uncharacterised_RAQPRD"/>
</dbReference>
<organism evidence="3">
    <name type="scientific">Salmonella enterica</name>
    <name type="common">Salmonella choleraesuis</name>
    <dbReference type="NCBI Taxonomy" id="28901"/>
    <lineage>
        <taxon>Bacteria</taxon>
        <taxon>Pseudomonadati</taxon>
        <taxon>Pseudomonadota</taxon>
        <taxon>Gammaproteobacteria</taxon>
        <taxon>Enterobacterales</taxon>
        <taxon>Enterobacteriaceae</taxon>
        <taxon>Salmonella</taxon>
    </lineage>
</organism>
<dbReference type="Proteomes" id="UP000839526">
    <property type="component" value="Unassembled WGS sequence"/>
</dbReference>
<evidence type="ECO:0000256" key="2">
    <source>
        <dbReference type="SAM" id="SignalP"/>
    </source>
</evidence>
<evidence type="ECO:0000256" key="1">
    <source>
        <dbReference type="SAM" id="MobiDB-lite"/>
    </source>
</evidence>
<sequence length="107" mass="11928">MSRRYFLIPATLLALSLAAPAALASEKDELALVMRQLDQLQASFDRAQTLSAQASGDGRFYFDYTRATADIRAMKQGISQYLDPSRAQPRLSEGDAVSGQYRRERPQ</sequence>
<comment type="caution">
    <text evidence="3">The sequence shown here is derived from an EMBL/GenBank/DDBJ whole genome shotgun (WGS) entry which is preliminary data.</text>
</comment>
<feature type="signal peptide" evidence="2">
    <location>
        <begin position="1"/>
        <end position="24"/>
    </location>
</feature>
<feature type="chain" id="PRO_5019348428" evidence="2">
    <location>
        <begin position="25"/>
        <end position="107"/>
    </location>
</feature>
<dbReference type="AlphaFoldDB" id="A0A403T1V7"/>
<gene>
    <name evidence="3" type="ORF">D9O31_14890</name>
</gene>
<dbReference type="NCBIfam" id="TIGR01690">
    <property type="entry name" value="ICE_RAQPRD"/>
    <property type="match status" value="1"/>
</dbReference>